<protein>
    <submittedName>
        <fullName evidence="5">LacI family DNA-binding transcriptional regulator</fullName>
    </submittedName>
</protein>
<dbReference type="Gene3D" id="1.10.260.40">
    <property type="entry name" value="lambda repressor-like DNA-binding domains"/>
    <property type="match status" value="1"/>
</dbReference>
<dbReference type="EMBL" id="JBEYBF010000010">
    <property type="protein sequence ID" value="MEU1953502.1"/>
    <property type="molecule type" value="Genomic_DNA"/>
</dbReference>
<proteinExistence type="predicted"/>
<reference evidence="5 6" key="1">
    <citation type="submission" date="2024-06" db="EMBL/GenBank/DDBJ databases">
        <title>The Natural Products Discovery Center: Release of the First 8490 Sequenced Strains for Exploring Actinobacteria Biosynthetic Diversity.</title>
        <authorList>
            <person name="Kalkreuter E."/>
            <person name="Kautsar S.A."/>
            <person name="Yang D."/>
            <person name="Bader C.D."/>
            <person name="Teijaro C.N."/>
            <person name="Fluegel L."/>
            <person name="Davis C.M."/>
            <person name="Simpson J.R."/>
            <person name="Lauterbach L."/>
            <person name="Steele A.D."/>
            <person name="Gui C."/>
            <person name="Meng S."/>
            <person name="Li G."/>
            <person name="Viehrig K."/>
            <person name="Ye F."/>
            <person name="Su P."/>
            <person name="Kiefer A.F."/>
            <person name="Nichols A."/>
            <person name="Cepeda A.J."/>
            <person name="Yan W."/>
            <person name="Fan B."/>
            <person name="Jiang Y."/>
            <person name="Adhikari A."/>
            <person name="Zheng C.-J."/>
            <person name="Schuster L."/>
            <person name="Cowan T.M."/>
            <person name="Smanski M.J."/>
            <person name="Chevrette M.G."/>
            <person name="De Carvalho L.P.S."/>
            <person name="Shen B."/>
        </authorList>
    </citation>
    <scope>NUCLEOTIDE SEQUENCE [LARGE SCALE GENOMIC DNA]</scope>
    <source>
        <strain evidence="5 6">NPDC019708</strain>
    </source>
</reference>
<name>A0ABV2WRL9_9NOCA</name>
<dbReference type="InterPro" id="IPR046335">
    <property type="entry name" value="LacI/GalR-like_sensor"/>
</dbReference>
<keyword evidence="3" id="KW-0804">Transcription</keyword>
<sequence length="326" mass="35015">MPTTKKRVTAADVARSLGLSRATVGFVLNNTPGQTIPETTRRRVLAEAARLGYRPNAAAQALRRGSTRLIMLLQPDWPVETSMSEFFEEVSYHLDRAGYTLVPYTRRAGDRARPLWEMLHPDVILGLGEFDEAEARSARESGVRTVVTAPLEATVAVAAGGAGHQVRHLHERGHRRLAYALPDDPRLADLAATRLAAARETARELGLQPPDARQVGKVGTGSAAQAVEQWRDSGITGVIAYNDYTAALVTGAAVRAGIGVPAPLAVIGHDDSRFGEVFVPALSSVRMEIGGLARYVAELALHGAGQRTTAPRPVTPEFTVVHREST</sequence>
<dbReference type="PANTHER" id="PTHR30146">
    <property type="entry name" value="LACI-RELATED TRANSCRIPTIONAL REPRESSOR"/>
    <property type="match status" value="1"/>
</dbReference>
<evidence type="ECO:0000313" key="5">
    <source>
        <dbReference type="EMBL" id="MEU1953502.1"/>
    </source>
</evidence>
<evidence type="ECO:0000259" key="4">
    <source>
        <dbReference type="PROSITE" id="PS50932"/>
    </source>
</evidence>
<keyword evidence="1" id="KW-0805">Transcription regulation</keyword>
<evidence type="ECO:0000256" key="3">
    <source>
        <dbReference type="ARBA" id="ARBA00023163"/>
    </source>
</evidence>
<dbReference type="InterPro" id="IPR028082">
    <property type="entry name" value="Peripla_BP_I"/>
</dbReference>
<dbReference type="SUPFAM" id="SSF47413">
    <property type="entry name" value="lambda repressor-like DNA-binding domains"/>
    <property type="match status" value="1"/>
</dbReference>
<dbReference type="Proteomes" id="UP001550628">
    <property type="component" value="Unassembled WGS sequence"/>
</dbReference>
<comment type="caution">
    <text evidence="5">The sequence shown here is derived from an EMBL/GenBank/DDBJ whole genome shotgun (WGS) entry which is preliminary data.</text>
</comment>
<dbReference type="PROSITE" id="PS50932">
    <property type="entry name" value="HTH_LACI_2"/>
    <property type="match status" value="1"/>
</dbReference>
<keyword evidence="2 5" id="KW-0238">DNA-binding</keyword>
<evidence type="ECO:0000256" key="1">
    <source>
        <dbReference type="ARBA" id="ARBA00023015"/>
    </source>
</evidence>
<evidence type="ECO:0000313" key="6">
    <source>
        <dbReference type="Proteomes" id="UP001550628"/>
    </source>
</evidence>
<dbReference type="CDD" id="cd01392">
    <property type="entry name" value="HTH_LacI"/>
    <property type="match status" value="1"/>
</dbReference>
<dbReference type="PANTHER" id="PTHR30146:SF153">
    <property type="entry name" value="LACTOSE OPERON REPRESSOR"/>
    <property type="match status" value="1"/>
</dbReference>
<organism evidence="5 6">
    <name type="scientific">Nocardia rhamnosiphila</name>
    <dbReference type="NCBI Taxonomy" id="426716"/>
    <lineage>
        <taxon>Bacteria</taxon>
        <taxon>Bacillati</taxon>
        <taxon>Actinomycetota</taxon>
        <taxon>Actinomycetes</taxon>
        <taxon>Mycobacteriales</taxon>
        <taxon>Nocardiaceae</taxon>
        <taxon>Nocardia</taxon>
    </lineage>
</organism>
<dbReference type="SUPFAM" id="SSF53822">
    <property type="entry name" value="Periplasmic binding protein-like I"/>
    <property type="match status" value="1"/>
</dbReference>
<evidence type="ECO:0000256" key="2">
    <source>
        <dbReference type="ARBA" id="ARBA00023125"/>
    </source>
</evidence>
<dbReference type="InterPro" id="IPR000843">
    <property type="entry name" value="HTH_LacI"/>
</dbReference>
<dbReference type="Pfam" id="PF13377">
    <property type="entry name" value="Peripla_BP_3"/>
    <property type="match status" value="1"/>
</dbReference>
<feature type="domain" description="HTH lacI-type" evidence="4">
    <location>
        <begin position="8"/>
        <end position="64"/>
    </location>
</feature>
<dbReference type="RefSeq" id="WP_356958008.1">
    <property type="nucleotide sequence ID" value="NZ_JBEYBD010000011.1"/>
</dbReference>
<dbReference type="Gene3D" id="3.40.50.2300">
    <property type="match status" value="2"/>
</dbReference>
<dbReference type="InterPro" id="IPR010982">
    <property type="entry name" value="Lambda_DNA-bd_dom_sf"/>
</dbReference>
<dbReference type="SMART" id="SM00354">
    <property type="entry name" value="HTH_LACI"/>
    <property type="match status" value="1"/>
</dbReference>
<accession>A0ABV2WRL9</accession>
<dbReference type="Pfam" id="PF00356">
    <property type="entry name" value="LacI"/>
    <property type="match status" value="1"/>
</dbReference>
<keyword evidence="6" id="KW-1185">Reference proteome</keyword>
<gene>
    <name evidence="5" type="ORF">ABZ510_16750</name>
</gene>
<dbReference type="GO" id="GO:0003677">
    <property type="term" value="F:DNA binding"/>
    <property type="evidence" value="ECO:0007669"/>
    <property type="project" value="UniProtKB-KW"/>
</dbReference>